<keyword evidence="4 7" id="KW-0233">DNA recombination</keyword>
<evidence type="ECO:0000256" key="5">
    <source>
        <dbReference type="ARBA" id="ARBA00023204"/>
    </source>
</evidence>
<dbReference type="Gene3D" id="1.20.1440.120">
    <property type="entry name" value="Recombination protein O, C-terminal domain"/>
    <property type="match status" value="1"/>
</dbReference>
<dbReference type="InterPro" id="IPR042242">
    <property type="entry name" value="RecO_C"/>
</dbReference>
<dbReference type="InterPro" id="IPR003717">
    <property type="entry name" value="RecO"/>
</dbReference>
<evidence type="ECO:0000256" key="6">
    <source>
        <dbReference type="ARBA" id="ARBA00033409"/>
    </source>
</evidence>
<evidence type="ECO:0000256" key="2">
    <source>
        <dbReference type="ARBA" id="ARBA00021310"/>
    </source>
</evidence>
<dbReference type="Gene3D" id="2.40.50.140">
    <property type="entry name" value="Nucleic acid-binding proteins"/>
    <property type="match status" value="1"/>
</dbReference>
<keyword evidence="3 7" id="KW-0227">DNA damage</keyword>
<dbReference type="Proteomes" id="UP000514720">
    <property type="component" value="Chromosome"/>
</dbReference>
<comment type="similarity">
    <text evidence="1 7">Belongs to the RecO family.</text>
</comment>
<dbReference type="KEGG" id="xcl:G4Z02_09155"/>
<evidence type="ECO:0000256" key="4">
    <source>
        <dbReference type="ARBA" id="ARBA00023172"/>
    </source>
</evidence>
<dbReference type="GO" id="GO:0006310">
    <property type="term" value="P:DNA recombination"/>
    <property type="evidence" value="ECO:0007669"/>
    <property type="project" value="UniProtKB-UniRule"/>
</dbReference>
<evidence type="ECO:0000259" key="8">
    <source>
        <dbReference type="Pfam" id="PF11967"/>
    </source>
</evidence>
<comment type="function">
    <text evidence="7">Involved in DNA repair and RecF pathway recombination.</text>
</comment>
<accession>A0A7L7KVX6</accession>
<feature type="domain" description="DNA replication/recombination mediator RecO N-terminal" evidence="8">
    <location>
        <begin position="3"/>
        <end position="72"/>
    </location>
</feature>
<dbReference type="Pfam" id="PF11967">
    <property type="entry name" value="RecO_N"/>
    <property type="match status" value="1"/>
</dbReference>
<dbReference type="PANTHER" id="PTHR33991:SF1">
    <property type="entry name" value="DNA REPAIR PROTEIN RECO"/>
    <property type="match status" value="1"/>
</dbReference>
<dbReference type="SUPFAM" id="SSF57863">
    <property type="entry name" value="ArfGap/RecO-like zinc finger"/>
    <property type="match status" value="1"/>
</dbReference>
<dbReference type="HAMAP" id="MF_00201">
    <property type="entry name" value="RecO"/>
    <property type="match status" value="1"/>
</dbReference>
<name>A0A7L7KVX6_9MOLU</name>
<evidence type="ECO:0000313" key="9">
    <source>
        <dbReference type="EMBL" id="QMS85908.1"/>
    </source>
</evidence>
<dbReference type="SUPFAM" id="SSF50249">
    <property type="entry name" value="Nucleic acid-binding proteins"/>
    <property type="match status" value="1"/>
</dbReference>
<protein>
    <recommendedName>
        <fullName evidence="2 7">DNA repair protein RecO</fullName>
    </recommendedName>
    <alternativeName>
        <fullName evidence="6 7">Recombination protein O</fullName>
    </alternativeName>
</protein>
<dbReference type="EMBL" id="CP048914">
    <property type="protein sequence ID" value="QMS85908.1"/>
    <property type="molecule type" value="Genomic_DNA"/>
</dbReference>
<evidence type="ECO:0000256" key="7">
    <source>
        <dbReference type="HAMAP-Rule" id="MF_00201"/>
    </source>
</evidence>
<sequence>MDTIAIVLHQIDYKDSSKILYLYTPSGHASVIAHGVKKLNNVNRFLSQNGTVIRCSLSKSSFPILKDGELIEDYEHIKQDIIAYTYMNHILELVRNTIPEDSDHEKMFQFLQKVFDKMNRESDPEVLSFIVELKLLYFLGTGLHFNNCVICGNMDHLVFHISSGGLICNHHLEGIQIGYEKDVYQWLKDLYYIDITMNNIPDIEGNYRILIRHIIDALYDEFVGYHSKSRTILKQIKKY</sequence>
<gene>
    <name evidence="7 9" type="primary">recO</name>
    <name evidence="9" type="ORF">G4Z02_09155</name>
</gene>
<dbReference type="Pfam" id="PF02565">
    <property type="entry name" value="RecO_C"/>
    <property type="match status" value="1"/>
</dbReference>
<dbReference type="InterPro" id="IPR012340">
    <property type="entry name" value="NA-bd_OB-fold"/>
</dbReference>
<dbReference type="RefSeq" id="WP_258877720.1">
    <property type="nucleotide sequence ID" value="NZ_CP048914.1"/>
</dbReference>
<dbReference type="InterPro" id="IPR037278">
    <property type="entry name" value="ARFGAP/RecO"/>
</dbReference>
<keyword evidence="10" id="KW-1185">Reference proteome</keyword>
<organism evidence="9 10">
    <name type="scientific">Candidatus Xianfuyuplasma coldseepsis</name>
    <dbReference type="NCBI Taxonomy" id="2782163"/>
    <lineage>
        <taxon>Bacteria</taxon>
        <taxon>Bacillati</taxon>
        <taxon>Mycoplasmatota</taxon>
        <taxon>Mollicutes</taxon>
        <taxon>Candidatus Izemoplasmatales</taxon>
        <taxon>Candidatus Izemoplasmataceae</taxon>
        <taxon>Candidatus Xianfuyuplasma</taxon>
    </lineage>
</organism>
<keyword evidence="5 7" id="KW-0234">DNA repair</keyword>
<dbReference type="PANTHER" id="PTHR33991">
    <property type="entry name" value="DNA REPAIR PROTEIN RECO"/>
    <property type="match status" value="1"/>
</dbReference>
<evidence type="ECO:0000256" key="3">
    <source>
        <dbReference type="ARBA" id="ARBA00022763"/>
    </source>
</evidence>
<dbReference type="NCBIfam" id="TIGR00613">
    <property type="entry name" value="reco"/>
    <property type="match status" value="1"/>
</dbReference>
<dbReference type="GO" id="GO:0043590">
    <property type="term" value="C:bacterial nucleoid"/>
    <property type="evidence" value="ECO:0007669"/>
    <property type="project" value="TreeGrafter"/>
</dbReference>
<dbReference type="AlphaFoldDB" id="A0A7L7KVX6"/>
<dbReference type="InterPro" id="IPR022572">
    <property type="entry name" value="DNA_rep/recomb_RecO_N"/>
</dbReference>
<evidence type="ECO:0000313" key="10">
    <source>
        <dbReference type="Proteomes" id="UP000514720"/>
    </source>
</evidence>
<reference evidence="9 10" key="1">
    <citation type="submission" date="2020-02" db="EMBL/GenBank/DDBJ databases">
        <authorList>
            <person name="Zheng R.K."/>
            <person name="Sun C.M."/>
        </authorList>
    </citation>
    <scope>NUCLEOTIDE SEQUENCE [LARGE SCALE GENOMIC DNA]</scope>
    <source>
        <strain evidence="10">zrk13</strain>
    </source>
</reference>
<proteinExistence type="inferred from homology"/>
<dbReference type="GO" id="GO:0006302">
    <property type="term" value="P:double-strand break repair"/>
    <property type="evidence" value="ECO:0007669"/>
    <property type="project" value="TreeGrafter"/>
</dbReference>
<evidence type="ECO:0000256" key="1">
    <source>
        <dbReference type="ARBA" id="ARBA00007452"/>
    </source>
</evidence>